<evidence type="ECO:0000259" key="1">
    <source>
        <dbReference type="Pfam" id="PF18258"/>
    </source>
</evidence>
<accession>A0A183MPV7</accession>
<organism evidence="2 3">
    <name type="scientific">Schistosoma margrebowiei</name>
    <dbReference type="NCBI Taxonomy" id="48269"/>
    <lineage>
        <taxon>Eukaryota</taxon>
        <taxon>Metazoa</taxon>
        <taxon>Spiralia</taxon>
        <taxon>Lophotrochozoa</taxon>
        <taxon>Platyhelminthes</taxon>
        <taxon>Trematoda</taxon>
        <taxon>Digenea</taxon>
        <taxon>Strigeidida</taxon>
        <taxon>Schistosomatoidea</taxon>
        <taxon>Schistosomatidae</taxon>
        <taxon>Schistosoma</taxon>
    </lineage>
</organism>
<dbReference type="InterPro" id="IPR041305">
    <property type="entry name" value="IL4_i_Ig"/>
</dbReference>
<gene>
    <name evidence="2" type="ORF">SMRZ_LOCUS18082</name>
</gene>
<evidence type="ECO:0000313" key="2">
    <source>
        <dbReference type="EMBL" id="VDP26401.1"/>
    </source>
</evidence>
<feature type="domain" description="Interleukin-4 inducing immunoglobulin-binding" evidence="1">
    <location>
        <begin position="23"/>
        <end position="84"/>
    </location>
</feature>
<dbReference type="Pfam" id="PF18258">
    <property type="entry name" value="IL4_i_Ig"/>
    <property type="match status" value="1"/>
</dbReference>
<keyword evidence="3" id="KW-1185">Reference proteome</keyword>
<evidence type="ECO:0000313" key="3">
    <source>
        <dbReference type="Proteomes" id="UP000277204"/>
    </source>
</evidence>
<reference evidence="2 3" key="1">
    <citation type="submission" date="2018-11" db="EMBL/GenBank/DDBJ databases">
        <authorList>
            <consortium name="Pathogen Informatics"/>
        </authorList>
    </citation>
    <scope>NUCLEOTIDE SEQUENCE [LARGE SCALE GENOMIC DNA]</scope>
    <source>
        <strain evidence="2 3">Zambia</strain>
    </source>
</reference>
<proteinExistence type="predicted"/>
<name>A0A183MPV7_9TREM</name>
<sequence length="147" mass="16338">MTGSKRISVAHDIPYRGNPISMHVCLSSVIQCSHEHQHWETQTHTSVILQEMFRGRYIPVQPDTCISVIRRGGLRSVGSIMKCLTWPGSSINSNCNIPRESTRMSDESGKNIVDALNQELNSGDETPNEFDPGSPETDSENVNIITK</sequence>
<dbReference type="AlphaFoldDB" id="A0A183MPV7"/>
<dbReference type="Gene3D" id="2.60.20.10">
    <property type="entry name" value="Crystallins"/>
    <property type="match status" value="1"/>
</dbReference>
<dbReference type="Proteomes" id="UP000277204">
    <property type="component" value="Unassembled WGS sequence"/>
</dbReference>
<dbReference type="EMBL" id="UZAI01017543">
    <property type="protein sequence ID" value="VDP26401.1"/>
    <property type="molecule type" value="Genomic_DNA"/>
</dbReference>
<protein>
    <recommendedName>
        <fullName evidence="1">Interleukin-4 inducing immunoglobulin-binding domain-containing protein</fullName>
    </recommendedName>
</protein>